<evidence type="ECO:0000256" key="4">
    <source>
        <dbReference type="ARBA" id="ARBA00022801"/>
    </source>
</evidence>
<evidence type="ECO:0000256" key="7">
    <source>
        <dbReference type="SAM" id="MobiDB-lite"/>
    </source>
</evidence>
<keyword evidence="2 11" id="KW-0645">Protease</keyword>
<dbReference type="PROSITE" id="PS00137">
    <property type="entry name" value="SUBTILASE_HIS"/>
    <property type="match status" value="1"/>
</dbReference>
<feature type="chain" id="PRO_5002079304" evidence="8">
    <location>
        <begin position="23"/>
        <end position="909"/>
    </location>
</feature>
<dbReference type="Pfam" id="PF06280">
    <property type="entry name" value="fn3_5"/>
    <property type="match status" value="1"/>
</dbReference>
<dbReference type="InterPro" id="IPR015500">
    <property type="entry name" value="Peptidase_S8_subtilisin-rel"/>
</dbReference>
<dbReference type="AlphaFoldDB" id="A0A0B2WMX9"/>
<dbReference type="Gene3D" id="3.40.50.200">
    <property type="entry name" value="Peptidase S8/S53 domain"/>
    <property type="match status" value="2"/>
</dbReference>
<feature type="domain" description="Peptidase S8/S53" evidence="9">
    <location>
        <begin position="164"/>
        <end position="579"/>
    </location>
</feature>
<dbReference type="InterPro" id="IPR022398">
    <property type="entry name" value="Peptidase_S8_His-AS"/>
</dbReference>
<gene>
    <name evidence="11" type="ORF">MAM_04441</name>
</gene>
<keyword evidence="5" id="KW-0720">Serine protease</keyword>
<dbReference type="InterPro" id="IPR000209">
    <property type="entry name" value="Peptidase_S8/S53_dom"/>
</dbReference>
<organism evidence="11 12">
    <name type="scientific">Metarhizium album (strain ARSEF 1941)</name>
    <dbReference type="NCBI Taxonomy" id="1081103"/>
    <lineage>
        <taxon>Eukaryota</taxon>
        <taxon>Fungi</taxon>
        <taxon>Dikarya</taxon>
        <taxon>Ascomycota</taxon>
        <taxon>Pezizomycotina</taxon>
        <taxon>Sordariomycetes</taxon>
        <taxon>Hypocreomycetidae</taxon>
        <taxon>Hypocreales</taxon>
        <taxon>Clavicipitaceae</taxon>
        <taxon>Metarhizium</taxon>
    </lineage>
</organism>
<accession>A0A0B2WMX9</accession>
<dbReference type="GO" id="GO:0006508">
    <property type="term" value="P:proteolysis"/>
    <property type="evidence" value="ECO:0007669"/>
    <property type="project" value="UniProtKB-KW"/>
</dbReference>
<dbReference type="EMBL" id="AZHE01000010">
    <property type="protein sequence ID" value="KHN97426.1"/>
    <property type="molecule type" value="Genomic_DNA"/>
</dbReference>
<evidence type="ECO:0000313" key="12">
    <source>
        <dbReference type="Proteomes" id="UP000030816"/>
    </source>
</evidence>
<dbReference type="STRING" id="1081103.A0A0B2WMX9"/>
<reference evidence="11 12" key="1">
    <citation type="journal article" date="2014" name="Proc. Natl. Acad. Sci. U.S.A.">
        <title>Trajectory and genomic determinants of fungal-pathogen speciation and host adaptation.</title>
        <authorList>
            <person name="Hu X."/>
            <person name="Xiao G."/>
            <person name="Zheng P."/>
            <person name="Shang Y."/>
            <person name="Su Y."/>
            <person name="Zhang X."/>
            <person name="Liu X."/>
            <person name="Zhan S."/>
            <person name="St Leger R.J."/>
            <person name="Wang C."/>
        </authorList>
    </citation>
    <scope>NUCLEOTIDE SEQUENCE [LARGE SCALE GENOMIC DNA]</scope>
    <source>
        <strain evidence="11 12">ARSEF 1941</strain>
    </source>
</reference>
<keyword evidence="3 8" id="KW-0732">Signal</keyword>
<dbReference type="Proteomes" id="UP000030816">
    <property type="component" value="Unassembled WGS sequence"/>
</dbReference>
<protein>
    <submittedName>
        <fullName evidence="11">Subtilisin-like serine protease PR1C</fullName>
    </submittedName>
</protein>
<evidence type="ECO:0000256" key="5">
    <source>
        <dbReference type="ARBA" id="ARBA00022825"/>
    </source>
</evidence>
<dbReference type="RefSeq" id="XP_040678492.1">
    <property type="nucleotide sequence ID" value="XM_040823239.1"/>
</dbReference>
<evidence type="ECO:0000256" key="3">
    <source>
        <dbReference type="ARBA" id="ARBA00022729"/>
    </source>
</evidence>
<feature type="region of interest" description="Disordered" evidence="7">
    <location>
        <begin position="106"/>
        <end position="128"/>
    </location>
</feature>
<evidence type="ECO:0000256" key="2">
    <source>
        <dbReference type="ARBA" id="ARBA00022670"/>
    </source>
</evidence>
<evidence type="ECO:0000256" key="1">
    <source>
        <dbReference type="ARBA" id="ARBA00011073"/>
    </source>
</evidence>
<evidence type="ECO:0000313" key="11">
    <source>
        <dbReference type="EMBL" id="KHN97426.1"/>
    </source>
</evidence>
<dbReference type="PROSITE" id="PS51892">
    <property type="entry name" value="SUBTILASE"/>
    <property type="match status" value="1"/>
</dbReference>
<dbReference type="InterPro" id="IPR010435">
    <property type="entry name" value="C5a/SBT2-like_Fn3"/>
</dbReference>
<dbReference type="GO" id="GO:0004252">
    <property type="term" value="F:serine-type endopeptidase activity"/>
    <property type="evidence" value="ECO:0007669"/>
    <property type="project" value="InterPro"/>
</dbReference>
<dbReference type="InterPro" id="IPR036852">
    <property type="entry name" value="Peptidase_S8/S53_dom_sf"/>
</dbReference>
<dbReference type="GeneID" id="63738896"/>
<comment type="similarity">
    <text evidence="1 6">Belongs to the peptidase S8 family.</text>
</comment>
<proteinExistence type="inferred from homology"/>
<dbReference type="SUPFAM" id="SSF52743">
    <property type="entry name" value="Subtilisin-like"/>
    <property type="match status" value="1"/>
</dbReference>
<dbReference type="Pfam" id="PF00082">
    <property type="entry name" value="Peptidase_S8"/>
    <property type="match status" value="1"/>
</dbReference>
<dbReference type="OrthoDB" id="10256524at2759"/>
<name>A0A0B2WMX9_METAS</name>
<evidence type="ECO:0000259" key="9">
    <source>
        <dbReference type="Pfam" id="PF00082"/>
    </source>
</evidence>
<dbReference type="PANTHER" id="PTHR43806:SF66">
    <property type="entry name" value="SERIN ENDOPEPTIDASE"/>
    <property type="match status" value="1"/>
</dbReference>
<keyword evidence="4" id="KW-0378">Hydrolase</keyword>
<dbReference type="HOGENOM" id="CLU_003559_3_1_1"/>
<comment type="caution">
    <text evidence="6">Lacks conserved residue(s) required for the propagation of feature annotation.</text>
</comment>
<evidence type="ECO:0000259" key="10">
    <source>
        <dbReference type="Pfam" id="PF06280"/>
    </source>
</evidence>
<feature type="domain" description="C5a peptidase/Subtilisin-like protease SBT2-like Fn3-like" evidence="10">
    <location>
        <begin position="623"/>
        <end position="736"/>
    </location>
</feature>
<keyword evidence="12" id="KW-1185">Reference proteome</keyword>
<feature type="signal peptide" evidence="8">
    <location>
        <begin position="1"/>
        <end position="22"/>
    </location>
</feature>
<evidence type="ECO:0000256" key="6">
    <source>
        <dbReference type="PROSITE-ProRule" id="PRU01240"/>
    </source>
</evidence>
<dbReference type="PRINTS" id="PR00723">
    <property type="entry name" value="SUBTILISIN"/>
</dbReference>
<sequence length="909" mass="96080">MQRLLLAVVALAAAAFAAATAGQEIPGTYLVELSPQANVTAFAGRVKTEVNARIRRQINYMPPKANGVPFKAVSIELKNASKINEVASTADVLKVHPVKMLALDDVSSPDERAESNKKRSVGKTSESLKIRRALPETNATADTHPYIPHSMMQVDKLHSKGITGKGIKIAMIGTGVDYEHPALGGCFGPGCLFSFGADLVNGEPTPKDCLGHGTKVAGIIAAQRNDLGVVSAAPGAQMGVFRITCDGFFASDVMVDAIFRALAEGVDIITSSVVLPGGWPDSLLSSTASRVVDSGVVFVQAAGKGGLGLFSLSDPAAGNGVISVTSMQSRVVLMRAGVATYAADNGSQVSFPFHPSFPSENFTGTPMEVYAPNLRDIHACAPIPDSTPDLSEKLVLLQIRTDKGHCFIRDRIESVREKGATRILVYAAPEDKNPGLMYLPNLPEEVVAVGALGFDVATSILEALQAGRKVSVTAFPFFKPHGTQSPRTYVEVPYEEKAGAISVCTSWGPTWNLGLKPSLAAIGRPVLSTAARDVDPSGYTIARGSGYATPLIAGIVALILEARGSLDPATVESLLVSHSDPQLYHNGTNFLPYLAPVAQQGGGLARAYDSAFSTTLLEPAGLNFNDTEHMPASLNLTLRNVGDVDVTYRLSHVPAITVYAFAQNGLFPLYPSTLDHVEISAAITISETSLTLTPGENATVSVSASVHDGLDAARLPIWSGWITINGTDGSSLSVPYQGVAGSIRHHQVLPPDGISLFYGNASVTTGGAAVKLPAPGSAETSDLILSINSTLGIPLVRAEVVPLTSPSNGTNNATTTAVESAGQLQWVPLRWIPENLADGDADLLQFVRFSWNGQLESGEFVPEGSYKLVVRALRIFGDPNNHDDWDVSESPRLDITYHKKNNTHEKSVD</sequence>
<evidence type="ECO:0000256" key="8">
    <source>
        <dbReference type="SAM" id="SignalP"/>
    </source>
</evidence>
<comment type="caution">
    <text evidence="11">The sequence shown here is derived from an EMBL/GenBank/DDBJ whole genome shotgun (WGS) entry which is preliminary data.</text>
</comment>
<dbReference type="GO" id="GO:0016020">
    <property type="term" value="C:membrane"/>
    <property type="evidence" value="ECO:0007669"/>
    <property type="project" value="InterPro"/>
</dbReference>
<dbReference type="PANTHER" id="PTHR43806">
    <property type="entry name" value="PEPTIDASE S8"/>
    <property type="match status" value="1"/>
</dbReference>
<dbReference type="InterPro" id="IPR050131">
    <property type="entry name" value="Peptidase_S8_subtilisin-like"/>
</dbReference>